<feature type="transmembrane region" description="Helical" evidence="1">
    <location>
        <begin position="106"/>
        <end position="127"/>
    </location>
</feature>
<dbReference type="Proteomes" id="UP001234343">
    <property type="component" value="Unassembled WGS sequence"/>
</dbReference>
<protein>
    <submittedName>
        <fullName evidence="2">ABC transporter permease</fullName>
    </submittedName>
</protein>
<keyword evidence="1" id="KW-0472">Membrane</keyword>
<keyword evidence="1" id="KW-0812">Transmembrane</keyword>
<keyword evidence="3" id="KW-1185">Reference proteome</keyword>
<comment type="caution">
    <text evidence="2">The sequence shown here is derived from an EMBL/GenBank/DDBJ whole genome shotgun (WGS) entry which is preliminary data.</text>
</comment>
<sequence>MKLHLITNELRLAWLEMRQYWFETVSAMIFILVMFIALFYGIKGFVLEDDGAQSLDGLVFGFLLWTFASGAYGSITKSVVEDTQRGYIEHLFLCPEGVVRLLLCRALADVLFSLAILTVVTYLVMWLTNTWLGINLLQFYAVLLLAAPSLVGLGLIIAGFALVFKKVETIGAFLSIGLMGLVALDGLPLNPLTFLPFVPGASLARDWVLNGQPLDYLSLLIVALNSAVYLAIGMKVFAVGEKAAKQRNLIGQY</sequence>
<reference evidence="2 3" key="1">
    <citation type="submission" date="2023-06" db="EMBL/GenBank/DDBJ databases">
        <title>Alteromonas sp. ASW11-36 isolated from intertidal sand.</title>
        <authorList>
            <person name="Li Y."/>
        </authorList>
    </citation>
    <scope>NUCLEOTIDE SEQUENCE [LARGE SCALE GENOMIC DNA]</scope>
    <source>
        <strain evidence="2 3">ASW11-36</strain>
    </source>
</reference>
<evidence type="ECO:0000313" key="3">
    <source>
        <dbReference type="Proteomes" id="UP001234343"/>
    </source>
</evidence>
<evidence type="ECO:0000256" key="1">
    <source>
        <dbReference type="SAM" id="Phobius"/>
    </source>
</evidence>
<name>A0ABT7SZV3_9ALTE</name>
<feature type="transmembrane region" description="Helical" evidence="1">
    <location>
        <begin position="216"/>
        <end position="238"/>
    </location>
</feature>
<gene>
    <name evidence="2" type="ORF">QTP81_14035</name>
</gene>
<feature type="transmembrane region" description="Helical" evidence="1">
    <location>
        <begin position="54"/>
        <end position="75"/>
    </location>
</feature>
<dbReference type="RefSeq" id="WP_289366370.1">
    <property type="nucleotide sequence ID" value="NZ_JAUCBP010000012.1"/>
</dbReference>
<organism evidence="2 3">
    <name type="scientific">Alteromonas arenosi</name>
    <dbReference type="NCBI Taxonomy" id="3055817"/>
    <lineage>
        <taxon>Bacteria</taxon>
        <taxon>Pseudomonadati</taxon>
        <taxon>Pseudomonadota</taxon>
        <taxon>Gammaproteobacteria</taxon>
        <taxon>Alteromonadales</taxon>
        <taxon>Alteromonadaceae</taxon>
        <taxon>Alteromonas/Salinimonas group</taxon>
        <taxon>Alteromonas</taxon>
    </lineage>
</organism>
<feature type="transmembrane region" description="Helical" evidence="1">
    <location>
        <begin position="170"/>
        <end position="189"/>
    </location>
</feature>
<keyword evidence="1" id="KW-1133">Transmembrane helix</keyword>
<evidence type="ECO:0000313" key="2">
    <source>
        <dbReference type="EMBL" id="MDM7861717.1"/>
    </source>
</evidence>
<accession>A0ABT7SZV3</accession>
<dbReference type="EMBL" id="JAUCBP010000012">
    <property type="protein sequence ID" value="MDM7861717.1"/>
    <property type="molecule type" value="Genomic_DNA"/>
</dbReference>
<feature type="transmembrane region" description="Helical" evidence="1">
    <location>
        <begin position="139"/>
        <end position="163"/>
    </location>
</feature>
<feature type="transmembrane region" description="Helical" evidence="1">
    <location>
        <begin position="20"/>
        <end position="42"/>
    </location>
</feature>
<proteinExistence type="predicted"/>